<dbReference type="Proteomes" id="UP000187283">
    <property type="component" value="Unassembled WGS sequence"/>
</dbReference>
<sequence>MKQCHMMIPAFKTASVHGWAMEIMHRICHFSPKPLLKPKEFFEHIIASQAISKLVLSKKTAQRKGYNSSRWSKPDFGYQNQQEKIQDSQPTQHKLKGQANRNGDPGTDCSQKRTKVEKTSVKLREPGSYRKRNNGTSGKKRL</sequence>
<proteinExistence type="predicted"/>
<keyword evidence="3" id="KW-1185">Reference proteome</keyword>
<dbReference type="AlphaFoldDB" id="A0A1R1X805"/>
<organism evidence="2 3">
    <name type="scientific">Smittium culicis</name>
    <dbReference type="NCBI Taxonomy" id="133412"/>
    <lineage>
        <taxon>Eukaryota</taxon>
        <taxon>Fungi</taxon>
        <taxon>Fungi incertae sedis</taxon>
        <taxon>Zoopagomycota</taxon>
        <taxon>Kickxellomycotina</taxon>
        <taxon>Harpellomycetes</taxon>
        <taxon>Harpellales</taxon>
        <taxon>Legeriomycetaceae</taxon>
        <taxon>Smittium</taxon>
    </lineage>
</organism>
<name>A0A1R1X805_9FUNG</name>
<feature type="compositionally biased region" description="Polar residues" evidence="1">
    <location>
        <begin position="78"/>
        <end position="92"/>
    </location>
</feature>
<comment type="caution">
    <text evidence="2">The sequence shown here is derived from an EMBL/GenBank/DDBJ whole genome shotgun (WGS) entry which is preliminary data.</text>
</comment>
<evidence type="ECO:0000313" key="2">
    <source>
        <dbReference type="EMBL" id="OMJ10767.1"/>
    </source>
</evidence>
<evidence type="ECO:0000313" key="3">
    <source>
        <dbReference type="Proteomes" id="UP000187283"/>
    </source>
</evidence>
<feature type="compositionally biased region" description="Basic and acidic residues" evidence="1">
    <location>
        <begin position="110"/>
        <end position="128"/>
    </location>
</feature>
<dbReference type="OrthoDB" id="10467051at2759"/>
<reference evidence="2 3" key="1">
    <citation type="submission" date="2017-01" db="EMBL/GenBank/DDBJ databases">
        <authorList>
            <person name="Mah S.A."/>
            <person name="Swanson W.J."/>
            <person name="Moy G.W."/>
            <person name="Vacquier V.D."/>
        </authorList>
    </citation>
    <scope>NUCLEOTIDE SEQUENCE [LARGE SCALE GENOMIC DNA]</scope>
    <source>
        <strain evidence="2 3">GSMNP</strain>
    </source>
</reference>
<feature type="compositionally biased region" description="Basic residues" evidence="1">
    <location>
        <begin position="129"/>
        <end position="142"/>
    </location>
</feature>
<dbReference type="EMBL" id="LSSN01004855">
    <property type="protein sequence ID" value="OMJ10767.1"/>
    <property type="molecule type" value="Genomic_DNA"/>
</dbReference>
<protein>
    <submittedName>
        <fullName evidence="2">Uncharacterized protein</fullName>
    </submittedName>
</protein>
<feature type="region of interest" description="Disordered" evidence="1">
    <location>
        <begin position="62"/>
        <end position="142"/>
    </location>
</feature>
<accession>A0A1R1X805</accession>
<evidence type="ECO:0000256" key="1">
    <source>
        <dbReference type="SAM" id="MobiDB-lite"/>
    </source>
</evidence>
<gene>
    <name evidence="2" type="ORF">AYI70_g10129</name>
</gene>